<dbReference type="GO" id="GO:0004602">
    <property type="term" value="F:glutathione peroxidase activity"/>
    <property type="evidence" value="ECO:0007669"/>
    <property type="project" value="TreeGrafter"/>
</dbReference>
<keyword evidence="1 4" id="KW-0413">Isomerase</keyword>
<comment type="catalytic activity">
    <reaction evidence="1">
        <text>2-hydroxychromene-2-carboxylate = (3E)-4-(2-hydroxyphenyl)-2-oxobut-3-enoate</text>
        <dbReference type="Rhea" id="RHEA:27401"/>
        <dbReference type="ChEBI" id="CHEBI:59350"/>
        <dbReference type="ChEBI" id="CHEBI:59353"/>
        <dbReference type="EC" id="5.99.1.4"/>
    </reaction>
</comment>
<evidence type="ECO:0000256" key="1">
    <source>
        <dbReference type="PIRNR" id="PIRNR006386"/>
    </source>
</evidence>
<dbReference type="PANTHER" id="PTHR42943:SF2">
    <property type="entry name" value="GLUTATHIONE S-TRANSFERASE KAPPA 1"/>
    <property type="match status" value="1"/>
</dbReference>
<evidence type="ECO:0000313" key="4">
    <source>
        <dbReference type="EMBL" id="RST85623.1"/>
    </source>
</evidence>
<evidence type="ECO:0000313" key="5">
    <source>
        <dbReference type="Proteomes" id="UP000278398"/>
    </source>
</evidence>
<dbReference type="PIRSF" id="PIRSF006386">
    <property type="entry name" value="HCCAis_GSTk"/>
    <property type="match status" value="1"/>
</dbReference>
<dbReference type="AlphaFoldDB" id="A0A429YVY1"/>
<name>A0A429YVY1_9HYPH</name>
<dbReference type="GO" id="GO:0018845">
    <property type="term" value="F:2-hydroxychromene-2-carboxylate isomerase activity"/>
    <property type="evidence" value="ECO:0007669"/>
    <property type="project" value="UniProtKB-UniRule"/>
</dbReference>
<dbReference type="RefSeq" id="WP_126700671.1">
    <property type="nucleotide sequence ID" value="NZ_RWKW01000052.1"/>
</dbReference>
<evidence type="ECO:0000259" key="3">
    <source>
        <dbReference type="Pfam" id="PF01323"/>
    </source>
</evidence>
<feature type="domain" description="DSBA-like thioredoxin" evidence="3">
    <location>
        <begin position="7"/>
        <end position="198"/>
    </location>
</feature>
<dbReference type="Pfam" id="PF01323">
    <property type="entry name" value="DSBA"/>
    <property type="match status" value="1"/>
</dbReference>
<proteinExistence type="inferred from homology"/>
<keyword evidence="5" id="KW-1185">Reference proteome</keyword>
<feature type="active site" description="Nucleophile" evidence="2">
    <location>
        <position position="16"/>
    </location>
</feature>
<comment type="similarity">
    <text evidence="1">Belongs to the GST superfamily. NadH family.</text>
</comment>
<dbReference type="EMBL" id="RWKW01000052">
    <property type="protein sequence ID" value="RST85623.1"/>
    <property type="molecule type" value="Genomic_DNA"/>
</dbReference>
<dbReference type="PANTHER" id="PTHR42943">
    <property type="entry name" value="GLUTATHIONE S-TRANSFERASE KAPPA"/>
    <property type="match status" value="1"/>
</dbReference>
<accession>A0A429YVY1</accession>
<dbReference type="GO" id="GO:1901170">
    <property type="term" value="P:naphthalene catabolic process"/>
    <property type="evidence" value="ECO:0007669"/>
    <property type="project" value="InterPro"/>
</dbReference>
<dbReference type="InterPro" id="IPR044087">
    <property type="entry name" value="NahD-like"/>
</dbReference>
<dbReference type="InterPro" id="IPR001853">
    <property type="entry name" value="DSBA-like_thioredoxin_dom"/>
</dbReference>
<dbReference type="OrthoDB" id="5244108at2"/>
<evidence type="ECO:0000256" key="2">
    <source>
        <dbReference type="PIRSR" id="PIRSR006386-1"/>
    </source>
</evidence>
<dbReference type="GO" id="GO:0006749">
    <property type="term" value="P:glutathione metabolic process"/>
    <property type="evidence" value="ECO:0007669"/>
    <property type="project" value="TreeGrafter"/>
</dbReference>
<organism evidence="4 5">
    <name type="scientific">Aquibium carbonis</name>
    <dbReference type="NCBI Taxonomy" id="2495581"/>
    <lineage>
        <taxon>Bacteria</taxon>
        <taxon>Pseudomonadati</taxon>
        <taxon>Pseudomonadota</taxon>
        <taxon>Alphaproteobacteria</taxon>
        <taxon>Hyphomicrobiales</taxon>
        <taxon>Phyllobacteriaceae</taxon>
        <taxon>Aquibium</taxon>
    </lineage>
</organism>
<dbReference type="SUPFAM" id="SSF52833">
    <property type="entry name" value="Thioredoxin-like"/>
    <property type="match status" value="1"/>
</dbReference>
<dbReference type="InterPro" id="IPR014440">
    <property type="entry name" value="HCCAis_GSTk"/>
</dbReference>
<comment type="caution">
    <text evidence="4">The sequence shown here is derived from an EMBL/GenBank/DDBJ whole genome shotgun (WGS) entry which is preliminary data.</text>
</comment>
<protein>
    <recommendedName>
        <fullName evidence="1">2-hydroxychromene-2-carboxylate isomerase</fullName>
        <ecNumber evidence="1">5.99.1.4</ecNumber>
    </recommendedName>
</protein>
<dbReference type="InterPro" id="IPR051924">
    <property type="entry name" value="GST_Kappa/NadH"/>
</dbReference>
<dbReference type="Proteomes" id="UP000278398">
    <property type="component" value="Unassembled WGS sequence"/>
</dbReference>
<dbReference type="CDD" id="cd03022">
    <property type="entry name" value="DsbA_HCCA_Iso"/>
    <property type="match status" value="1"/>
</dbReference>
<dbReference type="GO" id="GO:0004364">
    <property type="term" value="F:glutathione transferase activity"/>
    <property type="evidence" value="ECO:0007669"/>
    <property type="project" value="TreeGrafter"/>
</dbReference>
<sequence length="203" mass="22990">MTQQSPTIEFWFDFSSPYAFFASLSIEEIAARHRRSVQWRPFMLGVLFKATGMMSLTQTPLRGDYAKHDWLRLARRAGVVFNPPESHPATQLPASRAFYWIESKRPELAVPFAKRVFQSYFSAGHDTAQPDRVAAIASDLGIAATAVIEAIALPAVKEEVRARTDEALRRGIFGSPFFVVDGEPFWGHDRLTMLDEWLQRGGW</sequence>
<dbReference type="Gene3D" id="3.40.30.10">
    <property type="entry name" value="Glutaredoxin"/>
    <property type="match status" value="1"/>
</dbReference>
<gene>
    <name evidence="4" type="ORF">EJC49_14605</name>
</gene>
<reference evidence="4 5" key="1">
    <citation type="submission" date="2018-12" db="EMBL/GenBank/DDBJ databases">
        <title>Mesorhizobium carbonis sp. nov., isolated from coal mine water.</title>
        <authorList>
            <person name="Xin W."/>
            <person name="Xu Z."/>
            <person name="Xiang F."/>
            <person name="Zhang J."/>
            <person name="Xi L."/>
            <person name="Liu J."/>
        </authorList>
    </citation>
    <scope>NUCLEOTIDE SEQUENCE [LARGE SCALE GENOMIC DNA]</scope>
    <source>
        <strain evidence="4 5">B2.3</strain>
    </source>
</reference>
<dbReference type="InterPro" id="IPR036249">
    <property type="entry name" value="Thioredoxin-like_sf"/>
</dbReference>
<dbReference type="EC" id="5.99.1.4" evidence="1"/>